<feature type="compositionally biased region" description="Gly residues" evidence="1">
    <location>
        <begin position="132"/>
        <end position="148"/>
    </location>
</feature>
<gene>
    <name evidence="3" type="ORF">RIF23_14745</name>
</gene>
<feature type="compositionally biased region" description="Gly residues" evidence="1">
    <location>
        <begin position="107"/>
        <end position="116"/>
    </location>
</feature>
<feature type="compositionally biased region" description="Low complexity" evidence="1">
    <location>
        <begin position="11"/>
        <end position="23"/>
    </location>
</feature>
<reference evidence="4" key="1">
    <citation type="submission" date="2023-07" db="EMBL/GenBank/DDBJ databases">
        <title>Novel species in the genus Lipingzhangella isolated from Sambhar Salt Lake.</title>
        <authorList>
            <person name="Jiya N."/>
            <person name="Kajale S."/>
            <person name="Sharma A."/>
        </authorList>
    </citation>
    <scope>NUCLEOTIDE SEQUENCE [LARGE SCALE GENOMIC DNA]</scope>
    <source>
        <strain evidence="4">LS1_29</strain>
    </source>
</reference>
<feature type="compositionally biased region" description="Acidic residues" evidence="1">
    <location>
        <begin position="1"/>
        <end position="10"/>
    </location>
</feature>
<keyword evidence="2" id="KW-1133">Transmembrane helix</keyword>
<feature type="compositionally biased region" description="Gly residues" evidence="1">
    <location>
        <begin position="160"/>
        <end position="181"/>
    </location>
</feature>
<feature type="region of interest" description="Disordered" evidence="1">
    <location>
        <begin position="99"/>
        <end position="266"/>
    </location>
</feature>
<feature type="compositionally biased region" description="Gly residues" evidence="1">
    <location>
        <begin position="188"/>
        <end position="245"/>
    </location>
</feature>
<evidence type="ECO:0000256" key="2">
    <source>
        <dbReference type="SAM" id="Phobius"/>
    </source>
</evidence>
<keyword evidence="4" id="KW-1185">Reference proteome</keyword>
<evidence type="ECO:0000313" key="4">
    <source>
        <dbReference type="Proteomes" id="UP001250214"/>
    </source>
</evidence>
<accession>A0ABU2H8C0</accession>
<evidence type="ECO:0000256" key="1">
    <source>
        <dbReference type="SAM" id="MobiDB-lite"/>
    </source>
</evidence>
<feature type="transmembrane region" description="Helical" evidence="2">
    <location>
        <begin position="70"/>
        <end position="95"/>
    </location>
</feature>
<dbReference type="RefSeq" id="WP_310913106.1">
    <property type="nucleotide sequence ID" value="NZ_JAVLVT010000006.1"/>
</dbReference>
<evidence type="ECO:0000313" key="3">
    <source>
        <dbReference type="EMBL" id="MDS1271555.1"/>
    </source>
</evidence>
<dbReference type="Proteomes" id="UP001250214">
    <property type="component" value="Unassembled WGS sequence"/>
</dbReference>
<protein>
    <submittedName>
        <fullName evidence="3">Uncharacterized protein</fullName>
    </submittedName>
</protein>
<comment type="caution">
    <text evidence="3">The sequence shown here is derived from an EMBL/GenBank/DDBJ whole genome shotgun (WGS) entry which is preliminary data.</text>
</comment>
<name>A0ABU2H8C0_9ACTN</name>
<sequence>MTTPTTEEEPSSPVEEPGTESPAPSRPDPPSSDGGPALGTSQPAETGDPPPLPPLVETGVSTVATATSGLYAATGVAGLVTAAGVTAAGAVAYGLTRRRTRARSGAGRAGTAGGAGSRTTSRMGRLGRMLGLSGGSRGACGTRTGGGRSSTRRGTASRSGGTGTGRSSGGGGLFGSAGGARAGRSAGRSGGSGSRGGGADAAGRGRSGGLFGGSPGTRSSGGGLFGATGGGRAGPSGGRSSGGLFGRSRGAHRSAGRGRGSTTKIVDPAPYVAKGLGMRSGWDRIRPRAVRMRRYLANRRWALRVRSWWARARGMATHWWDRLRGRVSTDPRYGRLSGVQLGIAAAAVGALGAAPQRSQPRVLVGRVIGTAAPVPGTITGPTRRPFELPAVTSPVEEAAMATEVQRVTDATDELRNALASLGGSQVGMLTYEMGLRQLAPVLKTLAEGFSEMGTTAEDEQPLAPEVTEFFHTISQAVHASAEVADELPGLFRAAHETELARLENPRVAEAKWDVSAQD</sequence>
<organism evidence="3 4">
    <name type="scientific">Lipingzhangella rawalii</name>
    <dbReference type="NCBI Taxonomy" id="2055835"/>
    <lineage>
        <taxon>Bacteria</taxon>
        <taxon>Bacillati</taxon>
        <taxon>Actinomycetota</taxon>
        <taxon>Actinomycetes</taxon>
        <taxon>Streptosporangiales</taxon>
        <taxon>Nocardiopsidaceae</taxon>
        <taxon>Lipingzhangella</taxon>
    </lineage>
</organism>
<dbReference type="EMBL" id="JAVLVT010000006">
    <property type="protein sequence ID" value="MDS1271555.1"/>
    <property type="molecule type" value="Genomic_DNA"/>
</dbReference>
<keyword evidence="2" id="KW-0472">Membrane</keyword>
<keyword evidence="2" id="KW-0812">Transmembrane</keyword>
<feature type="region of interest" description="Disordered" evidence="1">
    <location>
        <begin position="1"/>
        <end position="57"/>
    </location>
</feature>
<proteinExistence type="predicted"/>
<feature type="compositionally biased region" description="Low complexity" evidence="1">
    <location>
        <begin position="117"/>
        <end position="131"/>
    </location>
</feature>